<dbReference type="PROSITE" id="PS00290">
    <property type="entry name" value="IG_MHC"/>
    <property type="match status" value="1"/>
</dbReference>
<dbReference type="EMBL" id="CAJGYM010000130">
    <property type="protein sequence ID" value="CAD6198573.1"/>
    <property type="molecule type" value="Genomic_DNA"/>
</dbReference>
<dbReference type="SUPFAM" id="SSF48726">
    <property type="entry name" value="Immunoglobulin"/>
    <property type="match status" value="5"/>
</dbReference>
<dbReference type="GO" id="GO:0005886">
    <property type="term" value="C:plasma membrane"/>
    <property type="evidence" value="ECO:0007669"/>
    <property type="project" value="TreeGrafter"/>
</dbReference>
<evidence type="ECO:0000256" key="1">
    <source>
        <dbReference type="ARBA" id="ARBA00022737"/>
    </source>
</evidence>
<dbReference type="Gene3D" id="2.60.40.10">
    <property type="entry name" value="Immunoglobulins"/>
    <property type="match status" value="5"/>
</dbReference>
<dbReference type="GO" id="GO:0030424">
    <property type="term" value="C:axon"/>
    <property type="evidence" value="ECO:0007669"/>
    <property type="project" value="TreeGrafter"/>
</dbReference>
<dbReference type="Pfam" id="PF07679">
    <property type="entry name" value="I-set"/>
    <property type="match status" value="1"/>
</dbReference>
<dbReference type="InterPro" id="IPR013151">
    <property type="entry name" value="Immunoglobulin_dom"/>
</dbReference>
<dbReference type="GO" id="GO:0007156">
    <property type="term" value="P:homophilic cell adhesion via plasma membrane adhesion molecules"/>
    <property type="evidence" value="ECO:0007669"/>
    <property type="project" value="TreeGrafter"/>
</dbReference>
<dbReference type="InterPro" id="IPR003599">
    <property type="entry name" value="Ig_sub"/>
</dbReference>
<dbReference type="PANTHER" id="PTHR10075">
    <property type="entry name" value="BASIGIN RELATED"/>
    <property type="match status" value="1"/>
</dbReference>
<proteinExistence type="predicted"/>
<dbReference type="CDD" id="cd04978">
    <property type="entry name" value="Ig4_L1-NrCAM_like"/>
    <property type="match status" value="1"/>
</dbReference>
<evidence type="ECO:0000256" key="2">
    <source>
        <dbReference type="ARBA" id="ARBA00023319"/>
    </source>
</evidence>
<reference evidence="4" key="1">
    <citation type="submission" date="2020-10" db="EMBL/GenBank/DDBJ databases">
        <authorList>
            <person name="Kikuchi T."/>
        </authorList>
    </citation>
    <scope>NUCLEOTIDE SEQUENCE</scope>
    <source>
        <strain evidence="4">NKZ352</strain>
    </source>
</reference>
<dbReference type="GO" id="GO:0007411">
    <property type="term" value="P:axon guidance"/>
    <property type="evidence" value="ECO:0007669"/>
    <property type="project" value="TreeGrafter"/>
</dbReference>
<sequence>MWYLLCIPLVSAAYGGIGPPKLLLQPEEEVWYHLGEEEYQRRLTLKCEAENADTFTWVKNGRQLSVGAGDIDWERPGQSGSIFFHRSKPHNQGYYQCFAANIFGVAVSNKVHVRLGSLEHFPKRPVRVINVREGDSLTVDCAPPRGTPDPELIWLYRDSEDSTVIETIRSRHITTDAQGRLQFSTVELSDGRSSLLYECAATSPVLRGEYRSGDQVRLEVSPRSVSSACGKRRCGADKAATAIKKLYVSPAEITVRAGTRLKIQCIFGGRPLPTVFWSKIDGELPKGRLKDLTSAESDFGKSFIVDNVHPEDAGTYECRARHLVHTVNVRVLAAPFWEFDEPPRNVEQAEESTGELECLAGGQPTPIITWSMNGVLLHELPEDHRRVLLDHGRVLRIRQLNHDVDTGVYQCNASNPLGYVYTNAYVHVKAHEPRFLIPTQRNWKVVLHSTVYLDCSVDAAPEPIVRWVDADDRPIQIVEGKHQVVEEFLELFLFLSFDKSYNEKWYSPFTPVL</sequence>
<dbReference type="Proteomes" id="UP000835052">
    <property type="component" value="Unassembled WGS sequence"/>
</dbReference>
<dbReference type="FunFam" id="2.60.40.10:FF:002544">
    <property type="entry name" value="L1 CAM ADhesion molecule homolog"/>
    <property type="match status" value="1"/>
</dbReference>
<dbReference type="InterPro" id="IPR036179">
    <property type="entry name" value="Ig-like_dom_sf"/>
</dbReference>
<dbReference type="AlphaFoldDB" id="A0A8S1HZ03"/>
<dbReference type="PROSITE" id="PS50835">
    <property type="entry name" value="IG_LIKE"/>
    <property type="match status" value="4"/>
</dbReference>
<feature type="domain" description="Ig-like" evidence="3">
    <location>
        <begin position="335"/>
        <end position="427"/>
    </location>
</feature>
<protein>
    <recommendedName>
        <fullName evidence="3">Ig-like domain-containing protein</fullName>
    </recommendedName>
</protein>
<organism evidence="4 5">
    <name type="scientific">Caenorhabditis auriculariae</name>
    <dbReference type="NCBI Taxonomy" id="2777116"/>
    <lineage>
        <taxon>Eukaryota</taxon>
        <taxon>Metazoa</taxon>
        <taxon>Ecdysozoa</taxon>
        <taxon>Nematoda</taxon>
        <taxon>Chromadorea</taxon>
        <taxon>Rhabditida</taxon>
        <taxon>Rhabditina</taxon>
        <taxon>Rhabditomorpha</taxon>
        <taxon>Rhabditoidea</taxon>
        <taxon>Rhabditidae</taxon>
        <taxon>Peloderinae</taxon>
        <taxon>Caenorhabditis</taxon>
    </lineage>
</organism>
<dbReference type="InterPro" id="IPR003006">
    <property type="entry name" value="Ig/MHC_CS"/>
</dbReference>
<evidence type="ECO:0000313" key="5">
    <source>
        <dbReference type="Proteomes" id="UP000835052"/>
    </source>
</evidence>
<feature type="domain" description="Ig-like" evidence="3">
    <location>
        <begin position="244"/>
        <end position="330"/>
    </location>
</feature>
<name>A0A8S1HZ03_9PELO</name>
<dbReference type="GO" id="GO:0070593">
    <property type="term" value="P:dendrite self-avoidance"/>
    <property type="evidence" value="ECO:0007669"/>
    <property type="project" value="TreeGrafter"/>
</dbReference>
<dbReference type="SMART" id="SM00409">
    <property type="entry name" value="IG"/>
    <property type="match status" value="4"/>
</dbReference>
<dbReference type="PANTHER" id="PTHR10075:SF100">
    <property type="entry name" value="FASCICLIN-2"/>
    <property type="match status" value="1"/>
</dbReference>
<dbReference type="InterPro" id="IPR007110">
    <property type="entry name" value="Ig-like_dom"/>
</dbReference>
<dbReference type="InterPro" id="IPR013783">
    <property type="entry name" value="Ig-like_fold"/>
</dbReference>
<dbReference type="GO" id="GO:0098632">
    <property type="term" value="F:cell-cell adhesion mediator activity"/>
    <property type="evidence" value="ECO:0007669"/>
    <property type="project" value="TreeGrafter"/>
</dbReference>
<keyword evidence="1" id="KW-0677">Repeat</keyword>
<evidence type="ECO:0000313" key="4">
    <source>
        <dbReference type="EMBL" id="CAD6198573.1"/>
    </source>
</evidence>
<evidence type="ECO:0000259" key="3">
    <source>
        <dbReference type="PROSITE" id="PS50835"/>
    </source>
</evidence>
<dbReference type="SMART" id="SM00408">
    <property type="entry name" value="IGc2"/>
    <property type="match status" value="4"/>
</dbReference>
<dbReference type="OrthoDB" id="6244967at2759"/>
<feature type="domain" description="Ig-like" evidence="3">
    <location>
        <begin position="122"/>
        <end position="221"/>
    </location>
</feature>
<gene>
    <name evidence="4" type="ORF">CAUJ_LOCUS14479</name>
</gene>
<dbReference type="InterPro" id="IPR013098">
    <property type="entry name" value="Ig_I-set"/>
</dbReference>
<dbReference type="InterPro" id="IPR003598">
    <property type="entry name" value="Ig_sub2"/>
</dbReference>
<keyword evidence="2" id="KW-0393">Immunoglobulin domain</keyword>
<keyword evidence="5" id="KW-1185">Reference proteome</keyword>
<accession>A0A8S1HZ03</accession>
<dbReference type="Pfam" id="PF00047">
    <property type="entry name" value="ig"/>
    <property type="match status" value="1"/>
</dbReference>
<dbReference type="FunFam" id="2.60.40.10:FF:002520">
    <property type="entry name" value="L1 CAM ADhesion molecule homolog"/>
    <property type="match status" value="1"/>
</dbReference>
<feature type="domain" description="Ig-like" evidence="3">
    <location>
        <begin position="20"/>
        <end position="108"/>
    </location>
</feature>
<comment type="caution">
    <text evidence="4">The sequence shown here is derived from an EMBL/GenBank/DDBJ whole genome shotgun (WGS) entry which is preliminary data.</text>
</comment>